<dbReference type="Pfam" id="PF07398">
    <property type="entry name" value="MDMPI_C"/>
    <property type="match status" value="1"/>
</dbReference>
<dbReference type="AlphaFoldDB" id="A0A1H9AWY7"/>
<proteinExistence type="predicted"/>
<dbReference type="Pfam" id="PF11716">
    <property type="entry name" value="MDMPI_N"/>
    <property type="match status" value="1"/>
</dbReference>
<evidence type="ECO:0000259" key="1">
    <source>
        <dbReference type="Pfam" id="PF07398"/>
    </source>
</evidence>
<evidence type="ECO:0000313" key="4">
    <source>
        <dbReference type="Proteomes" id="UP000199055"/>
    </source>
</evidence>
<dbReference type="InterPro" id="IPR024344">
    <property type="entry name" value="MDMPI_metal-binding"/>
</dbReference>
<dbReference type="InterPro" id="IPR034660">
    <property type="entry name" value="DinB/YfiT-like"/>
</dbReference>
<feature type="domain" description="Mycothiol-dependent maleylpyruvate isomerase metal-binding" evidence="2">
    <location>
        <begin position="12"/>
        <end position="123"/>
    </location>
</feature>
<dbReference type="PANTHER" id="PTHR40758">
    <property type="entry name" value="CONSERVED PROTEIN"/>
    <property type="match status" value="1"/>
</dbReference>
<dbReference type="STRING" id="403935.SAMN05216481_10250"/>
<feature type="domain" description="MDMPI C-terminal" evidence="1">
    <location>
        <begin position="136"/>
        <end position="218"/>
    </location>
</feature>
<dbReference type="PANTHER" id="PTHR40758:SF1">
    <property type="entry name" value="CONSERVED PROTEIN"/>
    <property type="match status" value="1"/>
</dbReference>
<reference evidence="3 4" key="1">
    <citation type="submission" date="2016-10" db="EMBL/GenBank/DDBJ databases">
        <authorList>
            <person name="de Groot N.N."/>
        </authorList>
    </citation>
    <scope>NUCLEOTIDE SEQUENCE [LARGE SCALE GENOMIC DNA]</scope>
    <source>
        <strain evidence="3 4">CGMCC 4.3519</strain>
    </source>
</reference>
<dbReference type="Proteomes" id="UP000199055">
    <property type="component" value="Unassembled WGS sequence"/>
</dbReference>
<evidence type="ECO:0000259" key="2">
    <source>
        <dbReference type="Pfam" id="PF11716"/>
    </source>
</evidence>
<dbReference type="SUPFAM" id="SSF109854">
    <property type="entry name" value="DinB/YfiT-like putative metalloenzymes"/>
    <property type="match status" value="1"/>
</dbReference>
<accession>A0A1H9AWY7</accession>
<dbReference type="InterPro" id="IPR010872">
    <property type="entry name" value="MDMPI_C-term_domain"/>
</dbReference>
<gene>
    <name evidence="3" type="ORF">SAMN05216481_10250</name>
</gene>
<protein>
    <submittedName>
        <fullName evidence="3">TIGR03083 family protein</fullName>
    </submittedName>
</protein>
<dbReference type="InterPro" id="IPR017517">
    <property type="entry name" value="Maleyloyr_isom"/>
</dbReference>
<dbReference type="NCBIfam" id="TIGR03083">
    <property type="entry name" value="maleylpyruvate isomerase family mycothiol-dependent enzyme"/>
    <property type="match status" value="1"/>
</dbReference>
<keyword evidence="4" id="KW-1185">Reference proteome</keyword>
<name>A0A1H9AWY7_9ACTN</name>
<dbReference type="EMBL" id="FOET01000002">
    <property type="protein sequence ID" value="SEP80991.1"/>
    <property type="molecule type" value="Genomic_DNA"/>
</dbReference>
<organism evidence="3 4">
    <name type="scientific">Streptomyces radiopugnans</name>
    <dbReference type="NCBI Taxonomy" id="403935"/>
    <lineage>
        <taxon>Bacteria</taxon>
        <taxon>Bacillati</taxon>
        <taxon>Actinomycetota</taxon>
        <taxon>Actinomycetes</taxon>
        <taxon>Kitasatosporales</taxon>
        <taxon>Streptomycetaceae</taxon>
        <taxon>Streptomyces</taxon>
    </lineage>
</organism>
<sequence length="229" mass="24691">MDSLSLLTRTQHELQAFRACLDGDLDAPVEHCGGWTLRDLAGHLGTGNLWAAAAVTEGHGDHRPRVPRDPEELAGWFEETCSVLLDALRADPSAPAWTFHPPHTVGFWRRRRCLETLVHRWDAENALGTARPLDTETAAEGVAEVFDTMAPRQLARGRAVPPGQAVRLVSTDTGASWVHGPGTPVATASATAADLLLMLWGRVPGDDGRIVWEGDRAAGLRVLDGPLVP</sequence>
<evidence type="ECO:0000313" key="3">
    <source>
        <dbReference type="EMBL" id="SEP80991.1"/>
    </source>
</evidence>
<dbReference type="GO" id="GO:0046872">
    <property type="term" value="F:metal ion binding"/>
    <property type="evidence" value="ECO:0007669"/>
    <property type="project" value="InterPro"/>
</dbReference>
<dbReference type="RefSeq" id="WP_093655938.1">
    <property type="nucleotide sequence ID" value="NZ_FOET01000002.1"/>
</dbReference>
<dbReference type="GO" id="GO:0005886">
    <property type="term" value="C:plasma membrane"/>
    <property type="evidence" value="ECO:0007669"/>
    <property type="project" value="TreeGrafter"/>
</dbReference>